<protein>
    <submittedName>
        <fullName evidence="2">Uncharacterized protein</fullName>
    </submittedName>
</protein>
<sequence length="83" mass="9864">DMEGNGLTSESERRNKDDYEFDGEYNSDEEVMVFFGEEKTMVMSKKMEVMLKVEKTLVMTKKMKVILMVEKMMKMMMEEKIVI</sequence>
<dbReference type="AlphaFoldDB" id="A0A392MZ33"/>
<feature type="region of interest" description="Disordered" evidence="1">
    <location>
        <begin position="1"/>
        <end position="22"/>
    </location>
</feature>
<comment type="caution">
    <text evidence="2">The sequence shown here is derived from an EMBL/GenBank/DDBJ whole genome shotgun (WGS) entry which is preliminary data.</text>
</comment>
<keyword evidence="3" id="KW-1185">Reference proteome</keyword>
<evidence type="ECO:0000256" key="1">
    <source>
        <dbReference type="SAM" id="MobiDB-lite"/>
    </source>
</evidence>
<dbReference type="EMBL" id="LXQA010023519">
    <property type="protein sequence ID" value="MCH92816.1"/>
    <property type="molecule type" value="Genomic_DNA"/>
</dbReference>
<feature type="non-terminal residue" evidence="2">
    <location>
        <position position="1"/>
    </location>
</feature>
<proteinExistence type="predicted"/>
<accession>A0A392MZ33</accession>
<dbReference type="Proteomes" id="UP000265520">
    <property type="component" value="Unassembled WGS sequence"/>
</dbReference>
<reference evidence="2 3" key="1">
    <citation type="journal article" date="2018" name="Front. Plant Sci.">
        <title>Red Clover (Trifolium pratense) and Zigzag Clover (T. medium) - A Picture of Genomic Similarities and Differences.</title>
        <authorList>
            <person name="Dluhosova J."/>
            <person name="Istvanek J."/>
            <person name="Nedelnik J."/>
            <person name="Repkova J."/>
        </authorList>
    </citation>
    <scope>NUCLEOTIDE SEQUENCE [LARGE SCALE GENOMIC DNA]</scope>
    <source>
        <strain evidence="3">cv. 10/8</strain>
        <tissue evidence="2">Leaf</tissue>
    </source>
</reference>
<gene>
    <name evidence="2" type="ORF">A2U01_0013759</name>
</gene>
<organism evidence="2 3">
    <name type="scientific">Trifolium medium</name>
    <dbReference type="NCBI Taxonomy" id="97028"/>
    <lineage>
        <taxon>Eukaryota</taxon>
        <taxon>Viridiplantae</taxon>
        <taxon>Streptophyta</taxon>
        <taxon>Embryophyta</taxon>
        <taxon>Tracheophyta</taxon>
        <taxon>Spermatophyta</taxon>
        <taxon>Magnoliopsida</taxon>
        <taxon>eudicotyledons</taxon>
        <taxon>Gunneridae</taxon>
        <taxon>Pentapetalae</taxon>
        <taxon>rosids</taxon>
        <taxon>fabids</taxon>
        <taxon>Fabales</taxon>
        <taxon>Fabaceae</taxon>
        <taxon>Papilionoideae</taxon>
        <taxon>50 kb inversion clade</taxon>
        <taxon>NPAAA clade</taxon>
        <taxon>Hologalegina</taxon>
        <taxon>IRL clade</taxon>
        <taxon>Trifolieae</taxon>
        <taxon>Trifolium</taxon>
    </lineage>
</organism>
<evidence type="ECO:0000313" key="2">
    <source>
        <dbReference type="EMBL" id="MCH92816.1"/>
    </source>
</evidence>
<name>A0A392MZ33_9FABA</name>
<evidence type="ECO:0000313" key="3">
    <source>
        <dbReference type="Proteomes" id="UP000265520"/>
    </source>
</evidence>